<reference evidence="2" key="1">
    <citation type="submission" date="2020-10" db="EMBL/GenBank/DDBJ databases">
        <authorList>
            <person name="Han B."/>
            <person name="Lu T."/>
            <person name="Zhao Q."/>
            <person name="Huang X."/>
            <person name="Zhao Y."/>
        </authorList>
    </citation>
    <scope>NUCLEOTIDE SEQUENCE</scope>
</reference>
<dbReference type="Proteomes" id="UP000604825">
    <property type="component" value="Unassembled WGS sequence"/>
</dbReference>
<keyword evidence="3" id="KW-1185">Reference proteome</keyword>
<evidence type="ECO:0000313" key="2">
    <source>
        <dbReference type="EMBL" id="CAD6344165.1"/>
    </source>
</evidence>
<name>A0A811SSC2_9POAL</name>
<proteinExistence type="predicted"/>
<protein>
    <submittedName>
        <fullName evidence="2">Uncharacterized protein</fullName>
    </submittedName>
</protein>
<evidence type="ECO:0000313" key="3">
    <source>
        <dbReference type="Proteomes" id="UP000604825"/>
    </source>
</evidence>
<accession>A0A811SSC2</accession>
<keyword evidence="1" id="KW-0732">Signal</keyword>
<dbReference type="AlphaFoldDB" id="A0A811SSC2"/>
<evidence type="ECO:0000256" key="1">
    <source>
        <dbReference type="SAM" id="SignalP"/>
    </source>
</evidence>
<feature type="signal peptide" evidence="1">
    <location>
        <begin position="1"/>
        <end position="22"/>
    </location>
</feature>
<sequence>MAGVIIVLAFFLAHELLPCASSSAIDRTQFPPDFLFGTSTSAYQVRPTLTYLFASKREEHSFFVGGPHTIEKSIASVSIGSLQFAHSIQVLGALSGRREGRQTDSLPPQYLITCYSIALGLINFLSLQICVIRLMGAGGPSGPAAKGAAAPPRGRARMARVVSGCSTIHIRRILNKGKRI</sequence>
<organism evidence="2 3">
    <name type="scientific">Miscanthus lutarioriparius</name>
    <dbReference type="NCBI Taxonomy" id="422564"/>
    <lineage>
        <taxon>Eukaryota</taxon>
        <taxon>Viridiplantae</taxon>
        <taxon>Streptophyta</taxon>
        <taxon>Embryophyta</taxon>
        <taxon>Tracheophyta</taxon>
        <taxon>Spermatophyta</taxon>
        <taxon>Magnoliopsida</taxon>
        <taxon>Liliopsida</taxon>
        <taxon>Poales</taxon>
        <taxon>Poaceae</taxon>
        <taxon>PACMAD clade</taxon>
        <taxon>Panicoideae</taxon>
        <taxon>Andropogonodae</taxon>
        <taxon>Andropogoneae</taxon>
        <taxon>Saccharinae</taxon>
        <taxon>Miscanthus</taxon>
    </lineage>
</organism>
<dbReference type="EMBL" id="CAJGYO010000909">
    <property type="protein sequence ID" value="CAD6344165.1"/>
    <property type="molecule type" value="Genomic_DNA"/>
</dbReference>
<gene>
    <name evidence="2" type="ORF">NCGR_LOCUS68263</name>
</gene>
<feature type="chain" id="PRO_5032538786" evidence="1">
    <location>
        <begin position="23"/>
        <end position="180"/>
    </location>
</feature>
<comment type="caution">
    <text evidence="2">The sequence shown here is derived from an EMBL/GenBank/DDBJ whole genome shotgun (WGS) entry which is preliminary data.</text>
</comment>